<name>A0A3L9Y4U6_9RHOB</name>
<dbReference type="AlphaFoldDB" id="A0A3L9Y4U6"/>
<evidence type="ECO:0000313" key="2">
    <source>
        <dbReference type="Proteomes" id="UP000281343"/>
    </source>
</evidence>
<sequence length="101" mass="10923">MTSDDPDTLLEAVLEILMRLPKSPEQVLSQIAADHADLRTLRVIRVLLEADAMITATFNGGADQRGDARLARAVAVHLAKLADLAEEMRPGAPVLLRDLAL</sequence>
<dbReference type="EMBL" id="RCNT01000001">
    <property type="protein sequence ID" value="RMA43789.1"/>
    <property type="molecule type" value="Genomic_DNA"/>
</dbReference>
<organism evidence="1 2">
    <name type="scientific">Rhodophyticola porphyridii</name>
    <dbReference type="NCBI Taxonomy" id="1852017"/>
    <lineage>
        <taxon>Bacteria</taxon>
        <taxon>Pseudomonadati</taxon>
        <taxon>Pseudomonadota</taxon>
        <taxon>Alphaproteobacteria</taxon>
        <taxon>Rhodobacterales</taxon>
        <taxon>Roseobacteraceae</taxon>
        <taxon>Rhodophyticola</taxon>
    </lineage>
</organism>
<evidence type="ECO:0000313" key="1">
    <source>
        <dbReference type="EMBL" id="RMA43789.1"/>
    </source>
</evidence>
<protein>
    <submittedName>
        <fullName evidence="1">Uncharacterized protein</fullName>
    </submittedName>
</protein>
<dbReference type="Proteomes" id="UP000281343">
    <property type="component" value="Unassembled WGS sequence"/>
</dbReference>
<comment type="caution">
    <text evidence="1">The sequence shown here is derived from an EMBL/GenBank/DDBJ whole genome shotgun (WGS) entry which is preliminary data.</text>
</comment>
<reference evidence="1 2" key="1">
    <citation type="submission" date="2018-10" db="EMBL/GenBank/DDBJ databases">
        <authorList>
            <person name="Jung H.S."/>
            <person name="Jeon C.O."/>
        </authorList>
    </citation>
    <scope>NUCLEOTIDE SEQUENCE [LARGE SCALE GENOMIC DNA]</scope>
    <source>
        <strain evidence="1 2">MA-7-27</strain>
    </source>
</reference>
<keyword evidence="2" id="KW-1185">Reference proteome</keyword>
<accession>A0A3L9Y4U6</accession>
<gene>
    <name evidence="1" type="ORF">D9R08_02365</name>
</gene>
<proteinExistence type="predicted"/>